<accession>A0A381TH37</accession>
<feature type="domain" description="Ig-like" evidence="3">
    <location>
        <begin position="978"/>
        <end position="1058"/>
    </location>
</feature>
<organism evidence="4">
    <name type="scientific">marine metagenome</name>
    <dbReference type="NCBI Taxonomy" id="408172"/>
    <lineage>
        <taxon>unclassified sequences</taxon>
        <taxon>metagenomes</taxon>
        <taxon>ecological metagenomes</taxon>
    </lineage>
</organism>
<reference evidence="4" key="1">
    <citation type="submission" date="2018-05" db="EMBL/GenBank/DDBJ databases">
        <authorList>
            <person name="Lanie J.A."/>
            <person name="Ng W.-L."/>
            <person name="Kazmierczak K.M."/>
            <person name="Andrzejewski T.M."/>
            <person name="Davidsen T.M."/>
            <person name="Wayne K.J."/>
            <person name="Tettelin H."/>
            <person name="Glass J.I."/>
            <person name="Rusch D."/>
            <person name="Podicherti R."/>
            <person name="Tsui H.-C.T."/>
            <person name="Winkler M.E."/>
        </authorList>
    </citation>
    <scope>NUCLEOTIDE SEQUENCE</scope>
</reference>
<dbReference type="Pfam" id="PF17517">
    <property type="entry name" value="IgGFc_binding"/>
    <property type="match status" value="1"/>
</dbReference>
<evidence type="ECO:0000259" key="3">
    <source>
        <dbReference type="Pfam" id="PF19081"/>
    </source>
</evidence>
<dbReference type="InterPro" id="IPR035234">
    <property type="entry name" value="IgGFc-bd_N"/>
</dbReference>
<proteinExistence type="predicted"/>
<dbReference type="AlphaFoldDB" id="A0A381TH37"/>
<dbReference type="EMBL" id="UINC01004292">
    <property type="protein sequence ID" value="SVA13243.1"/>
    <property type="molecule type" value="Genomic_DNA"/>
</dbReference>
<evidence type="ECO:0008006" key="5">
    <source>
        <dbReference type="Google" id="ProtNLM"/>
    </source>
</evidence>
<dbReference type="InterPro" id="IPR016186">
    <property type="entry name" value="C-type_lectin-like/link_sf"/>
</dbReference>
<feature type="compositionally biased region" description="Basic and acidic residues" evidence="1">
    <location>
        <begin position="839"/>
        <end position="852"/>
    </location>
</feature>
<feature type="non-terminal residue" evidence="4">
    <location>
        <position position="1"/>
    </location>
</feature>
<name>A0A381TH37_9ZZZZ</name>
<gene>
    <name evidence="4" type="ORF">METZ01_LOCUS66097</name>
</gene>
<protein>
    <recommendedName>
        <fullName evidence="5">Ig-like domain-containing protein</fullName>
    </recommendedName>
</protein>
<dbReference type="GO" id="GO:0005509">
    <property type="term" value="F:calcium ion binding"/>
    <property type="evidence" value="ECO:0007669"/>
    <property type="project" value="InterPro"/>
</dbReference>
<dbReference type="Gene3D" id="3.10.100.10">
    <property type="entry name" value="Mannose-Binding Protein A, subunit A"/>
    <property type="match status" value="1"/>
</dbReference>
<evidence type="ECO:0000259" key="2">
    <source>
        <dbReference type="Pfam" id="PF17517"/>
    </source>
</evidence>
<evidence type="ECO:0000313" key="4">
    <source>
        <dbReference type="EMBL" id="SVA13243.1"/>
    </source>
</evidence>
<feature type="non-terminal residue" evidence="4">
    <location>
        <position position="1169"/>
    </location>
</feature>
<feature type="region of interest" description="Disordered" evidence="1">
    <location>
        <begin position="814"/>
        <end position="852"/>
    </location>
</feature>
<feature type="domain" description="IgGFc-binding protein N-terminal" evidence="2">
    <location>
        <begin position="150"/>
        <end position="451"/>
    </location>
</feature>
<evidence type="ECO:0000256" key="1">
    <source>
        <dbReference type="SAM" id="MobiDB-lite"/>
    </source>
</evidence>
<dbReference type="Pfam" id="PF19081">
    <property type="entry name" value="Ig_7"/>
    <property type="match status" value="1"/>
</dbReference>
<dbReference type="SUPFAM" id="SSF103647">
    <property type="entry name" value="TSP type-3 repeat"/>
    <property type="match status" value="1"/>
</dbReference>
<sequence length="1169" mass="126046">LLIVKNQYIIVVKKILALIFLFVFTLNGYSQLSKIHYIPPLTSSDQGNSEPLDQWFYISTPINGDVSFKIKPVGGTADQEVSYIVNNANPKKIEIASSDYSQLFQAPSTTSAITNDKGYIIEAQDVIYVSVRMNAGGGAQAGALVSKGDNALGKNFRIGTYDNQGVTSTNQTNYLNFFSVMATEDQTIVNLTSNNISGLVIQNYSGQFPIENITLNRGESYTVALKVTDAIPGNRDGLIGALVNADKNVVVNTGSANGSFGNGGGRDYGIDQIVGLDKVGKEYIFVRGGGGDSYENVLIVAHYDNTTIKINEESTGTTINKGDYYIIEGNKFTDGNMYVSSSEDVFAYQGIGAGNEANQGMFFVPPLSCESRGDVNNIAFIDEIGDNTLTGGVTIVTKGTASVLINNADIASQPVEITVNGPTTVSGKNEYVTYNVTGLSGNVTVSSSDELYSAYYNESGVATSGSFYAGFPSDPNVSLNLVASALGSCISSEGASNVTFEVSNAGSYDSLQWVKKDEGADTYTDISGETNTTYKPTEIGTYAVKGTITCTGSVYKSNDIPISICPTDFDNDGIIDNLDLDTDNDGILNTVESLGTGIINIADPVNPTFTLTNGKTNTVVLTGELKKESTVDPETNSFTGAATGTFQSNVAGAESGTNTFTITATSKDSQEQDELLFFHATKDPASVHQRIDGESFIYSILPADKNITVWDPDDRLLIDTNYDGKFEAGVTSFTAAEIRFRTNPNPNGETNYEFFASQCKSITFVHRNINKDAASTYSGFIETIDYNLNTDTDSTFIYDYLDLDSDDDSCNDLTEAGFEDKDPDGDGIMGEGQPTFDNGKIDSRGKYKDHTYPDPLKDTDDSLYLFQKAGTGISITNQPSNASECEDGNVSFEVTAGTPTPAEATVSYKWQIYDATNDKWNNITDDTTYSGATTNKLSVSTITLAMSGNKFRANVSTSEYLCGTNSSEVTLTVVAIPSKPIVDPIQIYCYDESNQPKVSQLTIKDPDTTLSVKWYEAETGGDPIDPNTLLIHEKKYFAQVTNSSGCFSSSRTETKAFISNPTLTATNDALCLSESTTISVTGIPQTAEDFIKDHPELDLFLSFGGSNYFLKQEAMPWETAYNLIQSFGAGASMYQINTKEEEDAVYNKLNELNFAGAGTTPNNHFWLGL</sequence>
<dbReference type="InterPro" id="IPR044023">
    <property type="entry name" value="Ig_7"/>
</dbReference>
<dbReference type="InterPro" id="IPR028974">
    <property type="entry name" value="TSP_type-3_rpt"/>
</dbReference>